<dbReference type="GO" id="GO:0004672">
    <property type="term" value="F:protein kinase activity"/>
    <property type="evidence" value="ECO:0007669"/>
    <property type="project" value="InterPro"/>
</dbReference>
<keyword evidence="3" id="KW-0808">Transferase</keyword>
<sequence length="393" mass="41975">MDRGTLSPGAGREPEDFGDAAGLPRAPRAQSLLSALEVPRVNNAAMPFTPQHPPAASRGSIAARAHQRTSGQVPVGPGGLRTLTSYISSNMRRSHQVAPEPDLPLLWSPGAHGAPMGCTSLYASLAPSTWLPRLPSSTATWNKGLACASFSVMQDWALSRDQLGAEDSFSRASLTRQLRQEVDMLGCDPVPEQLPTFSTHVTAVITAESAALALLQEAGVRQAPQVNTGHVSPSPGDVASGHVASVRRASVSKGSVTKTLRKTKSVGFASQLADHRSTSRDRAVLSMPPESLAAGVTLLRPEADVFAFTQLMFWLFSRTPAPLEPGKQPPWAQYMGYCCRIATGWREEVPSYWPAPLQGLLAAGWAQDSAARPSMAQMAAYLNLLLLDSQFMM</sequence>
<dbReference type="AlphaFoldDB" id="A0A699ZMW0"/>
<reference evidence="3 4" key="1">
    <citation type="submission" date="2020-02" db="EMBL/GenBank/DDBJ databases">
        <title>Draft genome sequence of Haematococcus lacustris strain NIES-144.</title>
        <authorList>
            <person name="Morimoto D."/>
            <person name="Nakagawa S."/>
            <person name="Yoshida T."/>
            <person name="Sawayama S."/>
        </authorList>
    </citation>
    <scope>NUCLEOTIDE SEQUENCE [LARGE SCALE GENOMIC DNA]</scope>
    <source>
        <strain evidence="3 4">NIES-144</strain>
    </source>
</reference>
<dbReference type="SUPFAM" id="SSF56112">
    <property type="entry name" value="Protein kinase-like (PK-like)"/>
    <property type="match status" value="1"/>
</dbReference>
<proteinExistence type="predicted"/>
<evidence type="ECO:0000313" key="3">
    <source>
        <dbReference type="EMBL" id="GFH24177.1"/>
    </source>
</evidence>
<feature type="region of interest" description="Disordered" evidence="1">
    <location>
        <begin position="1"/>
        <end position="23"/>
    </location>
</feature>
<gene>
    <name evidence="3" type="ORF">HaLaN_21921</name>
</gene>
<evidence type="ECO:0000256" key="1">
    <source>
        <dbReference type="SAM" id="MobiDB-lite"/>
    </source>
</evidence>
<feature type="domain" description="Serine-threonine/tyrosine-protein kinase catalytic" evidence="2">
    <location>
        <begin position="277"/>
        <end position="381"/>
    </location>
</feature>
<dbReference type="InterPro" id="IPR001245">
    <property type="entry name" value="Ser-Thr/Tyr_kinase_cat_dom"/>
</dbReference>
<dbReference type="Gene3D" id="1.10.510.10">
    <property type="entry name" value="Transferase(Phosphotransferase) domain 1"/>
    <property type="match status" value="1"/>
</dbReference>
<protein>
    <submittedName>
        <fullName evidence="3">Protein kinase domain-containing protein</fullName>
    </submittedName>
</protein>
<name>A0A699ZMW0_HAELA</name>
<comment type="caution">
    <text evidence="3">The sequence shown here is derived from an EMBL/GenBank/DDBJ whole genome shotgun (WGS) entry which is preliminary data.</text>
</comment>
<keyword evidence="3" id="KW-0418">Kinase</keyword>
<dbReference type="Pfam" id="PF07714">
    <property type="entry name" value="PK_Tyr_Ser-Thr"/>
    <property type="match status" value="1"/>
</dbReference>
<dbReference type="InterPro" id="IPR011009">
    <property type="entry name" value="Kinase-like_dom_sf"/>
</dbReference>
<keyword evidence="4" id="KW-1185">Reference proteome</keyword>
<evidence type="ECO:0000259" key="2">
    <source>
        <dbReference type="Pfam" id="PF07714"/>
    </source>
</evidence>
<feature type="region of interest" description="Disordered" evidence="1">
    <location>
        <begin position="44"/>
        <end position="79"/>
    </location>
</feature>
<organism evidence="3 4">
    <name type="scientific">Haematococcus lacustris</name>
    <name type="common">Green alga</name>
    <name type="synonym">Haematococcus pluvialis</name>
    <dbReference type="NCBI Taxonomy" id="44745"/>
    <lineage>
        <taxon>Eukaryota</taxon>
        <taxon>Viridiplantae</taxon>
        <taxon>Chlorophyta</taxon>
        <taxon>core chlorophytes</taxon>
        <taxon>Chlorophyceae</taxon>
        <taxon>CS clade</taxon>
        <taxon>Chlamydomonadales</taxon>
        <taxon>Haematococcaceae</taxon>
        <taxon>Haematococcus</taxon>
    </lineage>
</organism>
<dbReference type="Proteomes" id="UP000485058">
    <property type="component" value="Unassembled WGS sequence"/>
</dbReference>
<accession>A0A699ZMW0</accession>
<dbReference type="EMBL" id="BLLF01002465">
    <property type="protein sequence ID" value="GFH24177.1"/>
    <property type="molecule type" value="Genomic_DNA"/>
</dbReference>
<evidence type="ECO:0000313" key="4">
    <source>
        <dbReference type="Proteomes" id="UP000485058"/>
    </source>
</evidence>